<dbReference type="EMBL" id="QCZG01000071">
    <property type="protein sequence ID" value="PWA05308.1"/>
    <property type="molecule type" value="Genomic_DNA"/>
</dbReference>
<dbReference type="OrthoDB" id="9780518at2"/>
<gene>
    <name evidence="3" type="ORF">DCC39_18145</name>
</gene>
<dbReference type="InterPro" id="IPR011251">
    <property type="entry name" value="Luciferase-like_dom"/>
</dbReference>
<evidence type="ECO:0000313" key="4">
    <source>
        <dbReference type="Proteomes" id="UP000245998"/>
    </source>
</evidence>
<dbReference type="PANTHER" id="PTHR30137:SF19">
    <property type="entry name" value="LUCIFERASE-LIKE MONOOXYGENASE"/>
    <property type="match status" value="1"/>
</dbReference>
<dbReference type="Pfam" id="PF00296">
    <property type="entry name" value="Bac_luciferase"/>
    <property type="match status" value="1"/>
</dbReference>
<dbReference type="GO" id="GO:0016705">
    <property type="term" value="F:oxidoreductase activity, acting on paired donors, with incorporation or reduction of molecular oxygen"/>
    <property type="evidence" value="ECO:0007669"/>
    <property type="project" value="InterPro"/>
</dbReference>
<sequence>MVTLSILDQSPVAQGSNAKEALQRTVKLAQAAENLGYKRFWVSEHHDARSLAGSTPEVLIAHLAAMTKNIRVGSGGVMLPHYSAYKVAENFRMLEALYPNRIDLGVGRAPGGMPRATLALQEGRLQRADYPKQIDDLMAYITDTVPEDHRFPGLKATPLIDTVPEMWLLGSTNGSASIAAHKGTAFSFAQFINGDGGVEAVRAYKQHFKPSILLDKPKTSVAIFVYCAETDEKADLIASSLDLSLLFAANGQRSGGTPTIEMAQSYEYNSYERAFIQENRKRMIVGSPKTVKEKIESLAAAYDTDEIIAVTTTHQFEHRLRSYELLADTFGLKTRTIEK</sequence>
<evidence type="ECO:0000259" key="2">
    <source>
        <dbReference type="Pfam" id="PF00296"/>
    </source>
</evidence>
<protein>
    <submittedName>
        <fullName evidence="3">LLM class flavin-dependent oxidoreductase</fullName>
    </submittedName>
</protein>
<dbReference type="SUPFAM" id="SSF51679">
    <property type="entry name" value="Bacterial luciferase-like"/>
    <property type="match status" value="1"/>
</dbReference>
<dbReference type="Gene3D" id="3.20.20.30">
    <property type="entry name" value="Luciferase-like domain"/>
    <property type="match status" value="1"/>
</dbReference>
<organism evidence="3 4">
    <name type="scientific">Pueribacillus theae</name>
    <dbReference type="NCBI Taxonomy" id="2171751"/>
    <lineage>
        <taxon>Bacteria</taxon>
        <taxon>Bacillati</taxon>
        <taxon>Bacillota</taxon>
        <taxon>Bacilli</taxon>
        <taxon>Bacillales</taxon>
        <taxon>Bacillaceae</taxon>
        <taxon>Pueribacillus</taxon>
    </lineage>
</organism>
<evidence type="ECO:0000313" key="3">
    <source>
        <dbReference type="EMBL" id="PWA05308.1"/>
    </source>
</evidence>
<dbReference type="AlphaFoldDB" id="A0A2U1JK90"/>
<proteinExistence type="predicted"/>
<comment type="caution">
    <text evidence="3">The sequence shown here is derived from an EMBL/GenBank/DDBJ whole genome shotgun (WGS) entry which is preliminary data.</text>
</comment>
<feature type="domain" description="Luciferase-like" evidence="2">
    <location>
        <begin position="6"/>
        <end position="302"/>
    </location>
</feature>
<name>A0A2U1JK90_9BACI</name>
<dbReference type="RefSeq" id="WP_116556297.1">
    <property type="nucleotide sequence ID" value="NZ_QCZG01000071.1"/>
</dbReference>
<dbReference type="PANTHER" id="PTHR30137">
    <property type="entry name" value="LUCIFERASE-LIKE MONOOXYGENASE"/>
    <property type="match status" value="1"/>
</dbReference>
<dbReference type="Proteomes" id="UP000245998">
    <property type="component" value="Unassembled WGS sequence"/>
</dbReference>
<dbReference type="InterPro" id="IPR050766">
    <property type="entry name" value="Bact_Lucif_Oxidored"/>
</dbReference>
<dbReference type="GO" id="GO:0005829">
    <property type="term" value="C:cytosol"/>
    <property type="evidence" value="ECO:0007669"/>
    <property type="project" value="TreeGrafter"/>
</dbReference>
<comment type="similarity">
    <text evidence="1">To bacterial alkanal monooxygenase alpha and beta chains.</text>
</comment>
<dbReference type="InterPro" id="IPR036661">
    <property type="entry name" value="Luciferase-like_sf"/>
</dbReference>
<dbReference type="FunFam" id="3.20.20.30:FF:000002">
    <property type="entry name" value="LLM class flavin-dependent oxidoreductase"/>
    <property type="match status" value="1"/>
</dbReference>
<dbReference type="NCBIfam" id="TIGR03558">
    <property type="entry name" value="oxido_grp_1"/>
    <property type="match status" value="1"/>
</dbReference>
<reference evidence="3 4" key="1">
    <citation type="submission" date="2018-04" db="EMBL/GenBank/DDBJ databases">
        <title>Camelliibacillus theae gen. nov., sp. nov., isolated from Pu'er tea.</title>
        <authorList>
            <person name="Niu L."/>
        </authorList>
    </citation>
    <scope>NUCLEOTIDE SEQUENCE [LARGE SCALE GENOMIC DNA]</scope>
    <source>
        <strain evidence="3 4">T8</strain>
    </source>
</reference>
<keyword evidence="4" id="KW-1185">Reference proteome</keyword>
<evidence type="ECO:0000256" key="1">
    <source>
        <dbReference type="ARBA" id="ARBA00007789"/>
    </source>
</evidence>
<dbReference type="InterPro" id="IPR019949">
    <property type="entry name" value="CmoO-like"/>
</dbReference>
<accession>A0A2U1JK90</accession>